<keyword evidence="1" id="KW-1133">Transmembrane helix</keyword>
<dbReference type="AlphaFoldDB" id="A0A7G9YW01"/>
<organism evidence="2">
    <name type="scientific">Candidatus Methanophagaceae archaeon ANME-1 ERB6</name>
    <dbReference type="NCBI Taxonomy" id="2759912"/>
    <lineage>
        <taxon>Archaea</taxon>
        <taxon>Methanobacteriati</taxon>
        <taxon>Methanobacteriota</taxon>
        <taxon>Stenosarchaea group</taxon>
        <taxon>Methanomicrobia</taxon>
        <taxon>Candidatus Methanophagales</taxon>
        <taxon>Candidatus Methanophagaceae</taxon>
    </lineage>
</organism>
<keyword evidence="1" id="KW-0472">Membrane</keyword>
<evidence type="ECO:0000256" key="1">
    <source>
        <dbReference type="SAM" id="Phobius"/>
    </source>
</evidence>
<dbReference type="EMBL" id="MT631503">
    <property type="protein sequence ID" value="QNO52185.1"/>
    <property type="molecule type" value="Genomic_DNA"/>
</dbReference>
<proteinExistence type="predicted"/>
<feature type="transmembrane region" description="Helical" evidence="1">
    <location>
        <begin position="143"/>
        <end position="160"/>
    </location>
</feature>
<feature type="transmembrane region" description="Helical" evidence="1">
    <location>
        <begin position="166"/>
        <end position="185"/>
    </location>
</feature>
<keyword evidence="1" id="KW-0812">Transmembrane</keyword>
<reference evidence="2" key="1">
    <citation type="submission" date="2020-06" db="EMBL/GenBank/DDBJ databases">
        <title>Unique genomic features of the anaerobic methanotrophic archaea.</title>
        <authorList>
            <person name="Chadwick G.L."/>
            <person name="Skennerton C.T."/>
            <person name="Laso-Perez R."/>
            <person name="Leu A.O."/>
            <person name="Speth D.R."/>
            <person name="Yu H."/>
            <person name="Morgan-Lang C."/>
            <person name="Hatzenpichler R."/>
            <person name="Goudeau D."/>
            <person name="Malmstrom R."/>
            <person name="Brazelton W.J."/>
            <person name="Woyke T."/>
            <person name="Hallam S.J."/>
            <person name="Tyson G.W."/>
            <person name="Wegener G."/>
            <person name="Boetius A."/>
            <person name="Orphan V."/>
        </authorList>
    </citation>
    <scope>NUCLEOTIDE SEQUENCE</scope>
</reference>
<name>A0A7G9YW01_9EURY</name>
<protein>
    <submittedName>
        <fullName evidence="2">Uncharacterized protein</fullName>
    </submittedName>
</protein>
<accession>A0A7G9YW01</accession>
<evidence type="ECO:0000313" key="2">
    <source>
        <dbReference type="EMBL" id="QNO52185.1"/>
    </source>
</evidence>
<sequence length="203" mass="23399">MREESSVVLNRSIGEPRLEITYLAAVEEELQKTKKKLERERTIREYYESVLLKYPVKEEKGEFKKIETVFPYELWEKGLTGYGAEEEEMEILKPIARVDRGMFASSDFFAIPEVLQRQNVESKVKLSTSLQTIFSTTLKSQSLTATASVTTIISLFALYYGFLRGYWALVGIGIMSLVVVFIDLWKASLRESREHERSAIKAY</sequence>
<gene>
    <name evidence="2" type="ORF">LFOEMHHC_00011</name>
</gene>